<organism evidence="2 3">
    <name type="scientific">Moraxella catarrhalis</name>
    <name type="common">Branhamella catarrhalis</name>
    <dbReference type="NCBI Taxonomy" id="480"/>
    <lineage>
        <taxon>Bacteria</taxon>
        <taxon>Pseudomonadati</taxon>
        <taxon>Pseudomonadota</taxon>
        <taxon>Gammaproteobacteria</taxon>
        <taxon>Moraxellales</taxon>
        <taxon>Moraxellaceae</taxon>
        <taxon>Moraxella</taxon>
    </lineage>
</organism>
<evidence type="ECO:0000313" key="4">
    <source>
        <dbReference type="Proteomes" id="UP000280228"/>
    </source>
</evidence>
<proteinExistence type="predicted"/>
<evidence type="ECO:0000313" key="1">
    <source>
        <dbReference type="EMBL" id="AZQ92485.1"/>
    </source>
</evidence>
<protein>
    <submittedName>
        <fullName evidence="2">Uncharacterized protein</fullName>
    </submittedName>
</protein>
<dbReference type="Proteomes" id="UP000280228">
    <property type="component" value="Chromosome"/>
</dbReference>
<sequence>MPTTNPWWRNFGNCWFKSTRQTLLLQNNPQQSPKNIEFLKSVQAIFIYPILSKR</sequence>
<gene>
    <name evidence="2" type="ORF">AO370_1045</name>
    <name evidence="1" type="ORF">EJK53_1946</name>
</gene>
<name>A0A198WYW1_MORCA</name>
<reference evidence="2 3" key="1">
    <citation type="journal article" date="2016" name="Genome Biol. Evol.">
        <title>Comparative Genomic Analyses of the Moraxella catarrhalis Serosensitive and Seroresistant Lineages Demonstrate Their Independent Evolution.</title>
        <authorList>
            <person name="Earl J.P."/>
            <person name="de Vries S.P."/>
            <person name="Ahmed A."/>
            <person name="Powell E."/>
            <person name="Schultz M.P."/>
            <person name="Hermans P.W."/>
            <person name="Hill D.J."/>
            <person name="Zhou Z."/>
            <person name="Constantinidou C.I."/>
            <person name="Hu F.Z."/>
            <person name="Bootsma H.J."/>
            <person name="Ehrlich G.D."/>
        </authorList>
    </citation>
    <scope>NUCLEOTIDE SEQUENCE [LARGE SCALE GENOMIC DNA]</scope>
    <source>
        <strain evidence="2 3">F23</strain>
    </source>
</reference>
<evidence type="ECO:0000313" key="3">
    <source>
        <dbReference type="Proteomes" id="UP000078295"/>
    </source>
</evidence>
<evidence type="ECO:0000313" key="2">
    <source>
        <dbReference type="EMBL" id="OAV25575.1"/>
    </source>
</evidence>
<accession>A0A198WYW1</accession>
<dbReference type="EMBL" id="CP034662">
    <property type="protein sequence ID" value="AZQ92485.1"/>
    <property type="molecule type" value="Genomic_DNA"/>
</dbReference>
<dbReference type="AlphaFoldDB" id="A0A198WYW1"/>
<dbReference type="EMBL" id="LXHQ01000029">
    <property type="protein sequence ID" value="OAV25575.1"/>
    <property type="molecule type" value="Genomic_DNA"/>
</dbReference>
<reference evidence="1 4" key="2">
    <citation type="submission" date="2018-12" db="EMBL/GenBank/DDBJ databases">
        <title>Persistence of Moraxella catarrhalis in Chronic Obstructive Pulmonary Disease and Regulation of the Hag/MID Adhesin.</title>
        <authorList>
            <person name="Murphy T."/>
            <person name="Zhao X."/>
            <person name="Vyas G."/>
            <person name="Aluvathingal J."/>
            <person name="Nadendla S."/>
            <person name="Tallon L."/>
            <person name="Tettelin H."/>
        </authorList>
    </citation>
    <scope>NUCLEOTIDE SEQUENCE [LARGE SCALE GENOMIC DNA]</scope>
    <source>
        <strain evidence="1 4">46P58B1</strain>
    </source>
</reference>
<dbReference type="Proteomes" id="UP000078295">
    <property type="component" value="Unassembled WGS sequence"/>
</dbReference>